<dbReference type="InterPro" id="IPR014030">
    <property type="entry name" value="Ketoacyl_synth_N"/>
</dbReference>
<organism evidence="6 7">
    <name type="scientific">Adineta steineri</name>
    <dbReference type="NCBI Taxonomy" id="433720"/>
    <lineage>
        <taxon>Eukaryota</taxon>
        <taxon>Metazoa</taxon>
        <taxon>Spiralia</taxon>
        <taxon>Gnathifera</taxon>
        <taxon>Rotifera</taxon>
        <taxon>Eurotatoria</taxon>
        <taxon>Bdelloidea</taxon>
        <taxon>Adinetida</taxon>
        <taxon>Adinetidae</taxon>
        <taxon>Adineta</taxon>
    </lineage>
</organism>
<dbReference type="Proteomes" id="UP000663845">
    <property type="component" value="Unassembled WGS sequence"/>
</dbReference>
<proteinExistence type="inferred from homology"/>
<dbReference type="GO" id="GO:0006633">
    <property type="term" value="P:fatty acid biosynthetic process"/>
    <property type="evidence" value="ECO:0007669"/>
    <property type="project" value="TreeGrafter"/>
</dbReference>
<evidence type="ECO:0000313" key="5">
    <source>
        <dbReference type="EMBL" id="CAF0931479.1"/>
    </source>
</evidence>
<dbReference type="PROSITE" id="PS52004">
    <property type="entry name" value="KS3_2"/>
    <property type="match status" value="1"/>
</dbReference>
<evidence type="ECO:0000256" key="3">
    <source>
        <dbReference type="RuleBase" id="RU003694"/>
    </source>
</evidence>
<name>A0A819C679_9BILA</name>
<dbReference type="Pfam" id="PF02801">
    <property type="entry name" value="Ketoacyl-synt_C"/>
    <property type="match status" value="1"/>
</dbReference>
<dbReference type="InterPro" id="IPR016039">
    <property type="entry name" value="Thiolase-like"/>
</dbReference>
<evidence type="ECO:0000256" key="1">
    <source>
        <dbReference type="ARBA" id="ARBA00022450"/>
    </source>
</evidence>
<dbReference type="Pfam" id="PF16197">
    <property type="entry name" value="KAsynt_C_assoc"/>
    <property type="match status" value="1"/>
</dbReference>
<dbReference type="InterPro" id="IPR020841">
    <property type="entry name" value="PKS_Beta-ketoAc_synthase_dom"/>
</dbReference>
<evidence type="ECO:0000259" key="4">
    <source>
        <dbReference type="PROSITE" id="PS52004"/>
    </source>
</evidence>
<comment type="similarity">
    <text evidence="3">Belongs to the thiolase-like superfamily. Beta-ketoacyl-ACP synthases family.</text>
</comment>
<reference evidence="6" key="1">
    <citation type="submission" date="2021-02" db="EMBL/GenBank/DDBJ databases">
        <authorList>
            <person name="Nowell W R."/>
        </authorList>
    </citation>
    <scope>NUCLEOTIDE SEQUENCE</scope>
</reference>
<accession>A0A819C679</accession>
<protein>
    <recommendedName>
        <fullName evidence="4">Ketosynthase family 3 (KS3) domain-containing protein</fullName>
    </recommendedName>
</protein>
<dbReference type="PANTHER" id="PTHR43775:SF37">
    <property type="entry name" value="SI:DKEY-61P9.11"/>
    <property type="match status" value="1"/>
</dbReference>
<keyword evidence="2" id="KW-0597">Phosphoprotein</keyword>
<dbReference type="EMBL" id="CAJNOG010000094">
    <property type="protein sequence ID" value="CAF0931479.1"/>
    <property type="molecule type" value="Genomic_DNA"/>
</dbReference>
<dbReference type="Proteomes" id="UP000663844">
    <property type="component" value="Unassembled WGS sequence"/>
</dbReference>
<keyword evidence="3" id="KW-0808">Transferase</keyword>
<dbReference type="Pfam" id="PF00109">
    <property type="entry name" value="ketoacyl-synt"/>
    <property type="match status" value="1"/>
</dbReference>
<dbReference type="InterPro" id="IPR050091">
    <property type="entry name" value="PKS_NRPS_Biosynth_Enz"/>
</dbReference>
<dbReference type="PANTHER" id="PTHR43775">
    <property type="entry name" value="FATTY ACID SYNTHASE"/>
    <property type="match status" value="1"/>
</dbReference>
<dbReference type="SMART" id="SM00825">
    <property type="entry name" value="PKS_KS"/>
    <property type="match status" value="1"/>
</dbReference>
<dbReference type="CDD" id="cd00833">
    <property type="entry name" value="PKS"/>
    <property type="match status" value="1"/>
</dbReference>
<dbReference type="InterPro" id="IPR014031">
    <property type="entry name" value="Ketoacyl_synth_C"/>
</dbReference>
<sequence length="281" mass="30790">MAVCGGVNAAYSPENLLNGSIMGAISPDGRSRSFGAGGNGSEKGEGLCLLLLKRLSDAERDNDRIYCVLRDVLSNHDGSENKNSFVVPSAVGQARLLNDIYKRADFDPRRIFYVEAHGTGTPIGDPIEANCLGQFFNRSCFDPPLLIGSVKSNLGHTEGTAGIAGLIKIAMCMHHRTIPPNMHFTSLNPNIEAQRYNLHVVQHSVPFPLGNDIDSIAMGINSFGIGGNNVHAIVEEYQANKTSAMSRFENNHVHVQRNDMESKQYFTFIFSNEFHKHNLSN</sequence>
<dbReference type="InterPro" id="IPR032821">
    <property type="entry name" value="PKS_assoc"/>
</dbReference>
<dbReference type="EMBL" id="CAJOAZ010001433">
    <property type="protein sequence ID" value="CAF3814198.1"/>
    <property type="molecule type" value="Genomic_DNA"/>
</dbReference>
<dbReference type="Gene3D" id="3.40.47.10">
    <property type="match status" value="1"/>
</dbReference>
<evidence type="ECO:0000313" key="7">
    <source>
        <dbReference type="Proteomes" id="UP000663844"/>
    </source>
</evidence>
<keyword evidence="1" id="KW-0596">Phosphopantetheine</keyword>
<gene>
    <name evidence="5" type="ORF">JYZ213_LOCUS12195</name>
    <name evidence="6" type="ORF">OXD698_LOCUS19024</name>
</gene>
<feature type="domain" description="Ketosynthase family 3 (KS3)" evidence="4">
    <location>
        <begin position="1"/>
        <end position="236"/>
    </location>
</feature>
<dbReference type="GO" id="GO:0004312">
    <property type="term" value="F:fatty acid synthase activity"/>
    <property type="evidence" value="ECO:0007669"/>
    <property type="project" value="TreeGrafter"/>
</dbReference>
<comment type="caution">
    <text evidence="6">The sequence shown here is derived from an EMBL/GenBank/DDBJ whole genome shotgun (WGS) entry which is preliminary data.</text>
</comment>
<evidence type="ECO:0000313" key="6">
    <source>
        <dbReference type="EMBL" id="CAF3814198.1"/>
    </source>
</evidence>
<evidence type="ECO:0000256" key="2">
    <source>
        <dbReference type="ARBA" id="ARBA00022553"/>
    </source>
</evidence>
<dbReference type="SUPFAM" id="SSF53901">
    <property type="entry name" value="Thiolase-like"/>
    <property type="match status" value="1"/>
</dbReference>
<dbReference type="AlphaFoldDB" id="A0A819C679"/>